<name>A0A0D2WJM0_CAPO3</name>
<feature type="compositionally biased region" description="Polar residues" evidence="1">
    <location>
        <begin position="489"/>
        <end position="499"/>
    </location>
</feature>
<feature type="region of interest" description="Disordered" evidence="1">
    <location>
        <begin position="381"/>
        <end position="409"/>
    </location>
</feature>
<feature type="compositionally biased region" description="Acidic residues" evidence="1">
    <location>
        <begin position="58"/>
        <end position="67"/>
    </location>
</feature>
<proteinExistence type="predicted"/>
<evidence type="ECO:0000256" key="1">
    <source>
        <dbReference type="SAM" id="MobiDB-lite"/>
    </source>
</evidence>
<dbReference type="AlphaFoldDB" id="A0A0D2WJM0"/>
<keyword evidence="3" id="KW-1185">Reference proteome</keyword>
<sequence length="522" mass="54091">MSTDRPLFQTIETRALLRRVSCVFRIPSSGDVPADTAPSTTLLSSVGERTRIVALNDVEDDEDEELSSLEADQSCDDTATATPTTDETTITKHDAGPQSSDAQAEVPLGQAPVTEPTNGAAPSCLVLKPPITRQNSSKPLLGGRAAAGSMPDETSASSAVDAKVRAQHAAIVVATACTLTLELAQAVPLIGLRLVVSAGAVEVSLDTQGYLTSARGSPLDDAGTAAPDGSVELHEFDVDLATPAQCRVVTLAFRRFAGHVNNSDSSSSSSSSSSDSGTSSNSNGNSSSSLRIQSIDLILDSSFRLNAPGQEGPKASSSSSSFNLDAVKGMLESRSTPLSSGAQALLNSLVQREANGGLNAASSESSSLMSLMMMGSTLLSRVPKAPPTASEAPPRPNPAPPSASSIPPKAATEQLEPPIAHTRLPTSQTAPSTDLAATLRLEMQQMELRLSAKLDRQAAQLAAISKQLEQVVQMSSMAVAFASRGGRTATLTQQGSDTHPNARPPSDSQPPQHSPQQQEPID</sequence>
<dbReference type="Proteomes" id="UP000008743">
    <property type="component" value="Unassembled WGS sequence"/>
</dbReference>
<protein>
    <submittedName>
        <fullName evidence="2">Uncharacterized protein</fullName>
    </submittedName>
</protein>
<accession>A0A0D2WJM0</accession>
<organism evidence="2 3">
    <name type="scientific">Capsaspora owczarzaki (strain ATCC 30864)</name>
    <dbReference type="NCBI Taxonomy" id="595528"/>
    <lineage>
        <taxon>Eukaryota</taxon>
        <taxon>Filasterea</taxon>
        <taxon>Capsaspora</taxon>
    </lineage>
</organism>
<dbReference type="RefSeq" id="XP_004365883.1">
    <property type="nucleotide sequence ID" value="XM_004365826.2"/>
</dbReference>
<dbReference type="InParanoid" id="A0A0D2WJM0"/>
<feature type="region of interest" description="Disordered" evidence="1">
    <location>
        <begin position="58"/>
        <end position="153"/>
    </location>
</feature>
<reference evidence="3" key="1">
    <citation type="submission" date="2011-02" db="EMBL/GenBank/DDBJ databases">
        <title>The Genome Sequence of Capsaspora owczarzaki ATCC 30864.</title>
        <authorList>
            <person name="Russ C."/>
            <person name="Cuomo C."/>
            <person name="Burger G."/>
            <person name="Gray M.W."/>
            <person name="Holland P.W.H."/>
            <person name="King N."/>
            <person name="Lang F.B.F."/>
            <person name="Roger A.J."/>
            <person name="Ruiz-Trillo I."/>
            <person name="Young S.K."/>
            <person name="Zeng Q."/>
            <person name="Gargeya S."/>
            <person name="Alvarado L."/>
            <person name="Berlin A."/>
            <person name="Chapman S.B."/>
            <person name="Chen Z."/>
            <person name="Freedman E."/>
            <person name="Gellesch M."/>
            <person name="Goldberg J."/>
            <person name="Griggs A."/>
            <person name="Gujja S."/>
            <person name="Heilman E."/>
            <person name="Heiman D."/>
            <person name="Howarth C."/>
            <person name="Mehta T."/>
            <person name="Neiman D."/>
            <person name="Pearson M."/>
            <person name="Roberts A."/>
            <person name="Saif S."/>
            <person name="Shea T."/>
            <person name="Shenoy N."/>
            <person name="Sisk P."/>
            <person name="Stolte C."/>
            <person name="Sykes S."/>
            <person name="White J."/>
            <person name="Yandava C."/>
            <person name="Haas B."/>
            <person name="Nusbaum C."/>
            <person name="Birren B."/>
        </authorList>
    </citation>
    <scope>NUCLEOTIDE SEQUENCE</scope>
    <source>
        <strain evidence="3">ATCC 30864</strain>
    </source>
</reference>
<evidence type="ECO:0000313" key="3">
    <source>
        <dbReference type="Proteomes" id="UP000008743"/>
    </source>
</evidence>
<gene>
    <name evidence="2" type="ORF">CAOG_001012</name>
</gene>
<feature type="region of interest" description="Disordered" evidence="1">
    <location>
        <begin position="261"/>
        <end position="288"/>
    </location>
</feature>
<dbReference type="EMBL" id="KE346360">
    <property type="protein sequence ID" value="KJE89568.1"/>
    <property type="molecule type" value="Genomic_DNA"/>
</dbReference>
<feature type="compositionally biased region" description="Low complexity" evidence="1">
    <location>
        <begin position="504"/>
        <end position="522"/>
    </location>
</feature>
<feature type="compositionally biased region" description="Low complexity" evidence="1">
    <location>
        <begin position="68"/>
        <end position="88"/>
    </location>
</feature>
<evidence type="ECO:0000313" key="2">
    <source>
        <dbReference type="EMBL" id="KJE89568.1"/>
    </source>
</evidence>
<feature type="region of interest" description="Disordered" evidence="1">
    <location>
        <begin position="485"/>
        <end position="522"/>
    </location>
</feature>